<protein>
    <submittedName>
        <fullName evidence="2">Uncharacterized protein</fullName>
    </submittedName>
</protein>
<dbReference type="RefSeq" id="WP_134675338.1">
    <property type="nucleotide sequence ID" value="NZ_CP039383.2"/>
</dbReference>
<evidence type="ECO:0000313" key="3">
    <source>
        <dbReference type="Proteomes" id="UP000298681"/>
    </source>
</evidence>
<gene>
    <name evidence="2" type="ORF">E4582_13650</name>
</gene>
<proteinExistence type="predicted"/>
<sequence>MSRPVRATSATPAVKAPRSSPAKGQGASMTHERIAADLDAFRKSGGRIEVLGVTRTLQRIDPALDTTPAKPAATPATRTRR</sequence>
<feature type="region of interest" description="Disordered" evidence="1">
    <location>
        <begin position="62"/>
        <end position="81"/>
    </location>
</feature>
<organism evidence="2 3">
    <name type="scientific">Luteimonas yindakuii</name>
    <dbReference type="NCBI Taxonomy" id="2565782"/>
    <lineage>
        <taxon>Bacteria</taxon>
        <taxon>Pseudomonadati</taxon>
        <taxon>Pseudomonadota</taxon>
        <taxon>Gammaproteobacteria</taxon>
        <taxon>Lysobacterales</taxon>
        <taxon>Lysobacteraceae</taxon>
        <taxon>Luteimonas</taxon>
    </lineage>
</organism>
<evidence type="ECO:0000256" key="1">
    <source>
        <dbReference type="SAM" id="MobiDB-lite"/>
    </source>
</evidence>
<comment type="caution">
    <text evidence="2">The sequence shown here is derived from an EMBL/GenBank/DDBJ whole genome shotgun (WGS) entry which is preliminary data.</text>
</comment>
<dbReference type="OrthoDB" id="6028411at2"/>
<reference evidence="2 3" key="1">
    <citation type="submission" date="2019-01" db="EMBL/GenBank/DDBJ databases">
        <authorList>
            <person name="Zhang S."/>
        </authorList>
    </citation>
    <scope>NUCLEOTIDE SEQUENCE [LARGE SCALE GENOMIC DNA]</scope>
    <source>
        <strain evidence="2 3">1626</strain>
    </source>
</reference>
<dbReference type="EMBL" id="SPUH01000002">
    <property type="protein sequence ID" value="TKS53219.1"/>
    <property type="molecule type" value="Genomic_DNA"/>
</dbReference>
<name>A0A4Z1RGI3_9GAMM</name>
<feature type="region of interest" description="Disordered" evidence="1">
    <location>
        <begin position="1"/>
        <end position="30"/>
    </location>
</feature>
<dbReference type="AlphaFoldDB" id="A0A4Z1RGI3"/>
<accession>A0A4Z1RGI3</accession>
<dbReference type="Proteomes" id="UP000298681">
    <property type="component" value="Unassembled WGS sequence"/>
</dbReference>
<evidence type="ECO:0000313" key="2">
    <source>
        <dbReference type="EMBL" id="TKS53219.1"/>
    </source>
</evidence>
<keyword evidence="3" id="KW-1185">Reference proteome</keyword>
<feature type="compositionally biased region" description="Low complexity" evidence="1">
    <location>
        <begin position="66"/>
        <end position="81"/>
    </location>
</feature>